<keyword evidence="3" id="KW-0520">NAD</keyword>
<evidence type="ECO:0000256" key="2">
    <source>
        <dbReference type="ARBA" id="ARBA00023002"/>
    </source>
</evidence>
<protein>
    <submittedName>
        <fullName evidence="7">2,5-dichloro-2,5-cyclohexadiene-1,4-diol dehydrogenase</fullName>
    </submittedName>
</protein>
<dbReference type="InterPro" id="IPR036291">
    <property type="entry name" value="NAD(P)-bd_dom_sf"/>
</dbReference>
<dbReference type="Gene3D" id="3.40.50.720">
    <property type="entry name" value="NAD(P)-binding Rossmann-like Domain"/>
    <property type="match status" value="1"/>
</dbReference>
<gene>
    <name evidence="7" type="ORF">GCM10010991_15020</name>
</gene>
<comment type="caution">
    <text evidence="7">The sequence shown here is derived from an EMBL/GenBank/DDBJ whole genome shotgun (WGS) entry which is preliminary data.</text>
</comment>
<proteinExistence type="inferred from homology"/>
<dbReference type="PROSITE" id="PS51318">
    <property type="entry name" value="TAT"/>
    <property type="match status" value="1"/>
</dbReference>
<organism evidence="7 8">
    <name type="scientific">Gemmobacter aquaticus</name>
    <dbReference type="NCBI Taxonomy" id="490185"/>
    <lineage>
        <taxon>Bacteria</taxon>
        <taxon>Pseudomonadati</taxon>
        <taxon>Pseudomonadota</taxon>
        <taxon>Alphaproteobacteria</taxon>
        <taxon>Rhodobacterales</taxon>
        <taxon>Paracoccaceae</taxon>
        <taxon>Gemmobacter</taxon>
    </lineage>
</organism>
<evidence type="ECO:0000256" key="5">
    <source>
        <dbReference type="ARBA" id="ARBA00023221"/>
    </source>
</evidence>
<dbReference type="InterPro" id="IPR002347">
    <property type="entry name" value="SDR_fam"/>
</dbReference>
<evidence type="ECO:0000256" key="4">
    <source>
        <dbReference type="ARBA" id="ARBA00023098"/>
    </source>
</evidence>
<dbReference type="Proteomes" id="UP000598196">
    <property type="component" value="Unassembled WGS sequence"/>
</dbReference>
<name>A0A918DD91_9RHOB</name>
<keyword evidence="4" id="KW-0443">Lipid metabolism</keyword>
<dbReference type="GO" id="GO:0016491">
    <property type="term" value="F:oxidoreductase activity"/>
    <property type="evidence" value="ECO:0007669"/>
    <property type="project" value="UniProtKB-KW"/>
</dbReference>
<evidence type="ECO:0000256" key="6">
    <source>
        <dbReference type="RuleBase" id="RU000363"/>
    </source>
</evidence>
<accession>A0A918DD91</accession>
<dbReference type="InterPro" id="IPR020904">
    <property type="entry name" value="Sc_DH/Rdtase_CS"/>
</dbReference>
<keyword evidence="5" id="KW-0753">Steroid metabolism</keyword>
<dbReference type="RefSeq" id="WP_229704334.1">
    <property type="nucleotide sequence ID" value="NZ_BMLP01000001.1"/>
</dbReference>
<dbReference type="Pfam" id="PF00106">
    <property type="entry name" value="adh_short"/>
    <property type="match status" value="1"/>
</dbReference>
<keyword evidence="8" id="KW-1185">Reference proteome</keyword>
<dbReference type="InterPro" id="IPR006311">
    <property type="entry name" value="TAT_signal"/>
</dbReference>
<dbReference type="PROSITE" id="PS00061">
    <property type="entry name" value="ADH_SHORT"/>
    <property type="match status" value="1"/>
</dbReference>
<dbReference type="GO" id="GO:0008202">
    <property type="term" value="P:steroid metabolic process"/>
    <property type="evidence" value="ECO:0007669"/>
    <property type="project" value="UniProtKB-KW"/>
</dbReference>
<evidence type="ECO:0000256" key="3">
    <source>
        <dbReference type="ARBA" id="ARBA00023027"/>
    </source>
</evidence>
<dbReference type="PRINTS" id="PR00081">
    <property type="entry name" value="GDHRDH"/>
</dbReference>
<sequence length="349" mass="36832">MVERREILKGIGIAAAAAATVSSATDDAKAQALAPTGPMATPWNPADPQIPGRMNVEPVPDDYFIPGRFSGKTIIVTGSARGMGEVAARRLAKEGANVVGVDILEDLGASVIDDIKAQGGSATFLGGDIAENAVCEEMVRLAVSAYGGLDGAINNAGVMDALFPDEPIDYVNQKDRVMARIDEAGDAYWDRVVRVNVYGTFYSLRHEIRQMIAQNRGGAIVNVASVAGIRGFGGTAPYVASKHAVQGLTKTAAIDCAAYGIRVNSVGMGTTLTPMFERAYEIIGQRRETGFADTGIGLYKSMSLLQFSDQQKRGSTAAEQVAIMLFLLSQEASNITGSTYNTDGGFTVF</sequence>
<dbReference type="CDD" id="cd05233">
    <property type="entry name" value="SDR_c"/>
    <property type="match status" value="1"/>
</dbReference>
<dbReference type="EMBL" id="BMLP01000001">
    <property type="protein sequence ID" value="GGO30306.1"/>
    <property type="molecule type" value="Genomic_DNA"/>
</dbReference>
<keyword evidence="2" id="KW-0560">Oxidoreductase</keyword>
<dbReference type="PANTHER" id="PTHR43180:SF28">
    <property type="entry name" value="NAD(P)-BINDING ROSSMANN-FOLD SUPERFAMILY PROTEIN"/>
    <property type="match status" value="1"/>
</dbReference>
<evidence type="ECO:0000313" key="8">
    <source>
        <dbReference type="Proteomes" id="UP000598196"/>
    </source>
</evidence>
<comment type="similarity">
    <text evidence="1 6">Belongs to the short-chain dehydrogenases/reductases (SDR) family.</text>
</comment>
<dbReference type="FunFam" id="3.40.50.720:FF:000084">
    <property type="entry name" value="Short-chain dehydrogenase reductase"/>
    <property type="match status" value="1"/>
</dbReference>
<dbReference type="PANTHER" id="PTHR43180">
    <property type="entry name" value="3-OXOACYL-(ACYL-CARRIER-PROTEIN) REDUCTASE (AFU_ORTHOLOGUE AFUA_6G11210)"/>
    <property type="match status" value="1"/>
</dbReference>
<dbReference type="PRINTS" id="PR00080">
    <property type="entry name" value="SDRFAMILY"/>
</dbReference>
<evidence type="ECO:0000313" key="7">
    <source>
        <dbReference type="EMBL" id="GGO30306.1"/>
    </source>
</evidence>
<reference evidence="7 8" key="1">
    <citation type="journal article" date="2014" name="Int. J. Syst. Evol. Microbiol.">
        <title>Complete genome sequence of Corynebacterium casei LMG S-19264T (=DSM 44701T), isolated from a smear-ripened cheese.</title>
        <authorList>
            <consortium name="US DOE Joint Genome Institute (JGI-PGF)"/>
            <person name="Walter F."/>
            <person name="Albersmeier A."/>
            <person name="Kalinowski J."/>
            <person name="Ruckert C."/>
        </authorList>
    </citation>
    <scope>NUCLEOTIDE SEQUENCE [LARGE SCALE GENOMIC DNA]</scope>
    <source>
        <strain evidence="7 8">CGMCC 1.7029</strain>
    </source>
</reference>
<dbReference type="SUPFAM" id="SSF51735">
    <property type="entry name" value="NAD(P)-binding Rossmann-fold domains"/>
    <property type="match status" value="1"/>
</dbReference>
<dbReference type="AlphaFoldDB" id="A0A918DD91"/>
<evidence type="ECO:0000256" key="1">
    <source>
        <dbReference type="ARBA" id="ARBA00006484"/>
    </source>
</evidence>